<dbReference type="InterPro" id="IPR034122">
    <property type="entry name" value="Retropepsin-like_bacterial"/>
</dbReference>
<name>A0ABD4SZY3_9CYAN</name>
<protein>
    <submittedName>
        <fullName evidence="1">Retroviral-like aspartic protease family protein</fullName>
    </submittedName>
</protein>
<dbReference type="EMBL" id="JTHE03000027">
    <property type="protein sequence ID" value="MCM1982022.1"/>
    <property type="molecule type" value="Genomic_DNA"/>
</dbReference>
<dbReference type="PROSITE" id="PS00141">
    <property type="entry name" value="ASP_PROTEASE"/>
    <property type="match status" value="1"/>
</dbReference>
<dbReference type="RefSeq" id="WP_166280377.1">
    <property type="nucleotide sequence ID" value="NZ_JTHE03000027.1"/>
</dbReference>
<gene>
    <name evidence="1" type="ORF">QQ91_0004140</name>
</gene>
<evidence type="ECO:0000313" key="1">
    <source>
        <dbReference type="EMBL" id="MCM1982022.1"/>
    </source>
</evidence>
<dbReference type="Proteomes" id="UP000031561">
    <property type="component" value="Unassembled WGS sequence"/>
</dbReference>
<proteinExistence type="predicted"/>
<dbReference type="AlphaFoldDB" id="A0ABD4SZY3"/>
<organism evidence="1 2">
    <name type="scientific">Lyngbya confervoides BDU141951</name>
    <dbReference type="NCBI Taxonomy" id="1574623"/>
    <lineage>
        <taxon>Bacteria</taxon>
        <taxon>Bacillati</taxon>
        <taxon>Cyanobacteriota</taxon>
        <taxon>Cyanophyceae</taxon>
        <taxon>Oscillatoriophycideae</taxon>
        <taxon>Oscillatoriales</taxon>
        <taxon>Microcoleaceae</taxon>
        <taxon>Lyngbya</taxon>
    </lineage>
</organism>
<reference evidence="1 2" key="1">
    <citation type="journal article" date="2015" name="Genome Announc.">
        <title>Draft Genome Sequence of Filamentous Marine Cyanobacterium Lyngbya confervoides Strain BDU141951.</title>
        <authorList>
            <person name="Chandrababunaidu M.M."/>
            <person name="Sen D."/>
            <person name="Tripathy S."/>
        </authorList>
    </citation>
    <scope>NUCLEOTIDE SEQUENCE [LARGE SCALE GENOMIC DNA]</scope>
    <source>
        <strain evidence="1 2">BDU141951</strain>
    </source>
</reference>
<dbReference type="InterPro" id="IPR021109">
    <property type="entry name" value="Peptidase_aspartic_dom_sf"/>
</dbReference>
<dbReference type="Gene3D" id="2.40.70.10">
    <property type="entry name" value="Acid Proteases"/>
    <property type="match status" value="2"/>
</dbReference>
<evidence type="ECO:0000313" key="2">
    <source>
        <dbReference type="Proteomes" id="UP000031561"/>
    </source>
</evidence>
<comment type="caution">
    <text evidence="1">The sequence shown here is derived from an EMBL/GenBank/DDBJ whole genome shotgun (WGS) entry which is preliminary data.</text>
</comment>
<dbReference type="SUPFAM" id="SSF50630">
    <property type="entry name" value="Acid proteases"/>
    <property type="match status" value="2"/>
</dbReference>
<dbReference type="Pfam" id="PF13975">
    <property type="entry name" value="gag-asp_proteas"/>
    <property type="match status" value="1"/>
</dbReference>
<dbReference type="InterPro" id="IPR001969">
    <property type="entry name" value="Aspartic_peptidase_AS"/>
</dbReference>
<sequence length="345" mass="36679">MKQIFQGLLLLGMTGLLTRGAILTPLPRTQAHPAQAGVLARREALAEVQAIVQLHNLSLPPPVVTGSPQATLAIAQEMLTPTIQAVIGNRQVPLLVDTGASTTLLSKALVTQLQLEGQTIASDRLTSAVAGRDCPSMEATLHQLPPLSLGGIQVDRLRGLAFAQTEIPQDWAGVLGMNFLQAFDLSINPQAQQLTLRPPSPLPRSQRAQAIPLQRQLNVLVGPVRINGQGPFTLLFDTGAEGTFISPAVAKAASLGEIPQEAVRVRGFCGLEPAVRLSIPSLDIGPHRLSTVQVIVLDSAVIKTLQVDGILGQNVLSQFEQHWRFPAHSLPDSQAQGSLLLTAPN</sequence>
<dbReference type="Pfam" id="PF13650">
    <property type="entry name" value="Asp_protease_2"/>
    <property type="match status" value="1"/>
</dbReference>
<dbReference type="CDD" id="cd05483">
    <property type="entry name" value="retropepsin_like_bacteria"/>
    <property type="match status" value="2"/>
</dbReference>
<keyword evidence="2" id="KW-1185">Reference proteome</keyword>
<accession>A0ABD4SZY3</accession>